<feature type="transmembrane region" description="Helical" evidence="7">
    <location>
        <begin position="85"/>
        <end position="109"/>
    </location>
</feature>
<evidence type="ECO:0000256" key="2">
    <source>
        <dbReference type="ARBA" id="ARBA00022448"/>
    </source>
</evidence>
<dbReference type="InterPro" id="IPR020846">
    <property type="entry name" value="MFS_dom"/>
</dbReference>
<feature type="non-terminal residue" evidence="9">
    <location>
        <position position="1"/>
    </location>
</feature>
<keyword evidence="4 7" id="KW-0812">Transmembrane</keyword>
<evidence type="ECO:0000256" key="5">
    <source>
        <dbReference type="ARBA" id="ARBA00022989"/>
    </source>
</evidence>
<feature type="transmembrane region" description="Helical" evidence="7">
    <location>
        <begin position="234"/>
        <end position="251"/>
    </location>
</feature>
<evidence type="ECO:0000259" key="8">
    <source>
        <dbReference type="PROSITE" id="PS50850"/>
    </source>
</evidence>
<dbReference type="Pfam" id="PF07690">
    <property type="entry name" value="MFS_1"/>
    <property type="match status" value="1"/>
</dbReference>
<feature type="transmembrane region" description="Helical" evidence="7">
    <location>
        <begin position="49"/>
        <end position="73"/>
    </location>
</feature>
<feature type="transmembrane region" description="Helical" evidence="7">
    <location>
        <begin position="26"/>
        <end position="43"/>
    </location>
</feature>
<dbReference type="PANTHER" id="PTHR23517:SF2">
    <property type="entry name" value="MULTIDRUG RESISTANCE PROTEIN MDTH"/>
    <property type="match status" value="1"/>
</dbReference>
<name>X0VM02_9ZZZZ</name>
<dbReference type="InterPro" id="IPR036259">
    <property type="entry name" value="MFS_trans_sf"/>
</dbReference>
<comment type="caution">
    <text evidence="9">The sequence shown here is derived from an EMBL/GenBank/DDBJ whole genome shotgun (WGS) entry which is preliminary data.</text>
</comment>
<dbReference type="PROSITE" id="PS50850">
    <property type="entry name" value="MFS"/>
    <property type="match status" value="1"/>
</dbReference>
<feature type="transmembrane region" description="Helical" evidence="7">
    <location>
        <begin position="115"/>
        <end position="133"/>
    </location>
</feature>
<keyword evidence="2" id="KW-0813">Transport</keyword>
<evidence type="ECO:0000256" key="3">
    <source>
        <dbReference type="ARBA" id="ARBA00022475"/>
    </source>
</evidence>
<evidence type="ECO:0000256" key="1">
    <source>
        <dbReference type="ARBA" id="ARBA00004651"/>
    </source>
</evidence>
<evidence type="ECO:0000256" key="4">
    <source>
        <dbReference type="ARBA" id="ARBA00022692"/>
    </source>
</evidence>
<reference evidence="9" key="1">
    <citation type="journal article" date="2014" name="Front. Microbiol.">
        <title>High frequency of phylogenetically diverse reductive dehalogenase-homologous genes in deep subseafloor sedimentary metagenomes.</title>
        <authorList>
            <person name="Kawai M."/>
            <person name="Futagami T."/>
            <person name="Toyoda A."/>
            <person name="Takaki Y."/>
            <person name="Nishi S."/>
            <person name="Hori S."/>
            <person name="Arai W."/>
            <person name="Tsubouchi T."/>
            <person name="Morono Y."/>
            <person name="Uchiyama I."/>
            <person name="Ito T."/>
            <person name="Fujiyama A."/>
            <person name="Inagaki F."/>
            <person name="Takami H."/>
        </authorList>
    </citation>
    <scope>NUCLEOTIDE SEQUENCE</scope>
    <source>
        <strain evidence="9">Expedition CK06-06</strain>
    </source>
</reference>
<protein>
    <recommendedName>
        <fullName evidence="8">Major facilitator superfamily (MFS) profile domain-containing protein</fullName>
    </recommendedName>
</protein>
<organism evidence="9">
    <name type="scientific">marine sediment metagenome</name>
    <dbReference type="NCBI Taxonomy" id="412755"/>
    <lineage>
        <taxon>unclassified sequences</taxon>
        <taxon>metagenomes</taxon>
        <taxon>ecological metagenomes</taxon>
    </lineage>
</organism>
<gene>
    <name evidence="9" type="ORF">S01H1_35807</name>
</gene>
<feature type="non-terminal residue" evidence="9">
    <location>
        <position position="270"/>
    </location>
</feature>
<evidence type="ECO:0000256" key="7">
    <source>
        <dbReference type="SAM" id="Phobius"/>
    </source>
</evidence>
<dbReference type="AlphaFoldDB" id="X0VM02"/>
<feature type="transmembrane region" description="Helical" evidence="7">
    <location>
        <begin position="203"/>
        <end position="222"/>
    </location>
</feature>
<accession>X0VM02</accession>
<dbReference type="Gene3D" id="1.20.1250.20">
    <property type="entry name" value="MFS general substrate transporter like domains"/>
    <property type="match status" value="1"/>
</dbReference>
<dbReference type="EMBL" id="BARS01022390">
    <property type="protein sequence ID" value="GAG13488.1"/>
    <property type="molecule type" value="Genomic_DNA"/>
</dbReference>
<evidence type="ECO:0000256" key="6">
    <source>
        <dbReference type="ARBA" id="ARBA00023136"/>
    </source>
</evidence>
<dbReference type="InterPro" id="IPR050171">
    <property type="entry name" value="MFS_Transporters"/>
</dbReference>
<keyword evidence="6 7" id="KW-0472">Membrane</keyword>
<comment type="subcellular location">
    <subcellularLocation>
        <location evidence="1">Cell membrane</location>
        <topology evidence="1">Multi-pass membrane protein</topology>
    </subcellularLocation>
</comment>
<keyword evidence="5 7" id="KW-1133">Transmembrane helix</keyword>
<dbReference type="InterPro" id="IPR011701">
    <property type="entry name" value="MFS"/>
</dbReference>
<sequence>NWLRLPFGLCAFFAGWLADRYGAKRLLLVYVFGCSAAAALAWYSPSLLLVTAAMFLLGSFASIYHPAGVGLIMHHTNPENRTMALGYHGIFGSAGIAAGPLLAGAVLNLGATWRQYYLVLSVPGVALGVLLLLRLSRSQQLSHDANSTTTNGDDEDDVYWSSYVILITLASMAGFVYAAVLHFLPRYLGGADLQLADIPPQSLRNYLTGGVLLLGIIGQYTAGRIARPTTLEPLLAGSMFATAPCVLWMGFAEGPARIWAAALFSPFFFM</sequence>
<dbReference type="PANTHER" id="PTHR23517">
    <property type="entry name" value="RESISTANCE PROTEIN MDTM, PUTATIVE-RELATED-RELATED"/>
    <property type="match status" value="1"/>
</dbReference>
<dbReference type="GO" id="GO:0005886">
    <property type="term" value="C:plasma membrane"/>
    <property type="evidence" value="ECO:0007669"/>
    <property type="project" value="UniProtKB-SubCell"/>
</dbReference>
<feature type="domain" description="Major facilitator superfamily (MFS) profile" evidence="8">
    <location>
        <begin position="1"/>
        <end position="270"/>
    </location>
</feature>
<keyword evidence="3" id="KW-1003">Cell membrane</keyword>
<feature type="transmembrane region" description="Helical" evidence="7">
    <location>
        <begin position="163"/>
        <end position="183"/>
    </location>
</feature>
<evidence type="ECO:0000313" key="9">
    <source>
        <dbReference type="EMBL" id="GAG13488.1"/>
    </source>
</evidence>
<dbReference type="GO" id="GO:0022857">
    <property type="term" value="F:transmembrane transporter activity"/>
    <property type="evidence" value="ECO:0007669"/>
    <property type="project" value="InterPro"/>
</dbReference>
<proteinExistence type="predicted"/>
<dbReference type="SUPFAM" id="SSF103473">
    <property type="entry name" value="MFS general substrate transporter"/>
    <property type="match status" value="1"/>
</dbReference>